<dbReference type="GeneID" id="36591250"/>
<reference evidence="2 3" key="1">
    <citation type="submission" date="2016-04" db="EMBL/GenBank/DDBJ databases">
        <title>A degradative enzymes factory behind the ericoid mycorrhizal symbiosis.</title>
        <authorList>
            <consortium name="DOE Joint Genome Institute"/>
            <person name="Martino E."/>
            <person name="Morin E."/>
            <person name="Grelet G."/>
            <person name="Kuo A."/>
            <person name="Kohler A."/>
            <person name="Daghino S."/>
            <person name="Barry K."/>
            <person name="Choi C."/>
            <person name="Cichocki N."/>
            <person name="Clum A."/>
            <person name="Copeland A."/>
            <person name="Hainaut M."/>
            <person name="Haridas S."/>
            <person name="Labutti K."/>
            <person name="Lindquist E."/>
            <person name="Lipzen A."/>
            <person name="Khouja H.-R."/>
            <person name="Murat C."/>
            <person name="Ohm R."/>
            <person name="Olson A."/>
            <person name="Spatafora J."/>
            <person name="Veneault-Fourrey C."/>
            <person name="Henrissat B."/>
            <person name="Grigoriev I."/>
            <person name="Martin F."/>
            <person name="Perotto S."/>
        </authorList>
    </citation>
    <scope>NUCLEOTIDE SEQUENCE [LARGE SCALE GENOMIC DNA]</scope>
    <source>
        <strain evidence="2 3">E</strain>
    </source>
</reference>
<dbReference type="AlphaFoldDB" id="A0A2J6T8V5"/>
<dbReference type="Gene3D" id="6.10.140.2220">
    <property type="match status" value="1"/>
</dbReference>
<dbReference type="SUPFAM" id="SSF82199">
    <property type="entry name" value="SET domain"/>
    <property type="match status" value="1"/>
</dbReference>
<dbReference type="SMART" id="SM00317">
    <property type="entry name" value="SET"/>
    <property type="match status" value="1"/>
</dbReference>
<name>A0A2J6T8V5_9HELO</name>
<dbReference type="PANTHER" id="PTHR12197">
    <property type="entry name" value="HISTONE-LYSINE N-METHYLTRANSFERASE SMYD"/>
    <property type="match status" value="1"/>
</dbReference>
<evidence type="ECO:0000259" key="1">
    <source>
        <dbReference type="PROSITE" id="PS50280"/>
    </source>
</evidence>
<dbReference type="PANTHER" id="PTHR12197:SF251">
    <property type="entry name" value="EG:BACR7C10.4 PROTEIN"/>
    <property type="match status" value="1"/>
</dbReference>
<dbReference type="PROSITE" id="PS50280">
    <property type="entry name" value="SET"/>
    <property type="match status" value="1"/>
</dbReference>
<evidence type="ECO:0000313" key="3">
    <source>
        <dbReference type="Proteomes" id="UP000235371"/>
    </source>
</evidence>
<gene>
    <name evidence="2" type="ORF">K444DRAFT_630219</name>
</gene>
<accession>A0A2J6T8V5</accession>
<dbReference type="GO" id="GO:0005634">
    <property type="term" value="C:nucleus"/>
    <property type="evidence" value="ECO:0007669"/>
    <property type="project" value="TreeGrafter"/>
</dbReference>
<sequence>MSQEVQDDGMFSRVQATVPLQLRISAIPGAGRGLFVSEAVPSRGLIFRIAKPLLCIVEDGKEALRRTCDNCFAARSGIYQTTSRKNLRAECHSEAWEHHHKAECAVLSRIRQDPQDRVEERVTHKNVRLLIRLLCLHEAGMIPEQQWDEILGLKTLMGAGQEELERQVQFLCDFMASYEVTSLDENVVRQLVHTHFNNNLIMDQPLLRGGLFYPPGNGCVASGICLEPFASMVNHCCDPNSWWTFNGCEFQLRAIREIPAGEELTISYIGITESFKFRQEILLEDWGINCACLVCKQGPQGPTDGPLYERLQNIQRLERESVDGCAPLNEVKHFIIDMVGAGYDFGTWPLRQLYRQIFCTVLSRGNFMGALKVWLKLYYVVDVASSPPQLPDDRLNSLKKLISLIRAVQLMESPLITEDVKWALSYARGYLSRKLCEETEKCFGDIEVAKFEKEQFQMVFGHGAERFDDRARYVQGMKVLLEWARIPDVSESSL</sequence>
<keyword evidence="3" id="KW-1185">Reference proteome</keyword>
<evidence type="ECO:0000313" key="2">
    <source>
        <dbReference type="EMBL" id="PMD59441.1"/>
    </source>
</evidence>
<dbReference type="InterPro" id="IPR001214">
    <property type="entry name" value="SET_dom"/>
</dbReference>
<dbReference type="CDD" id="cd20071">
    <property type="entry name" value="SET_SMYD"/>
    <property type="match status" value="1"/>
</dbReference>
<dbReference type="OrthoDB" id="5945798at2759"/>
<dbReference type="Gene3D" id="2.170.270.10">
    <property type="entry name" value="SET domain"/>
    <property type="match status" value="1"/>
</dbReference>
<dbReference type="InterPro" id="IPR046341">
    <property type="entry name" value="SET_dom_sf"/>
</dbReference>
<organism evidence="2 3">
    <name type="scientific">Hyaloscypha bicolor E</name>
    <dbReference type="NCBI Taxonomy" id="1095630"/>
    <lineage>
        <taxon>Eukaryota</taxon>
        <taxon>Fungi</taxon>
        <taxon>Dikarya</taxon>
        <taxon>Ascomycota</taxon>
        <taxon>Pezizomycotina</taxon>
        <taxon>Leotiomycetes</taxon>
        <taxon>Helotiales</taxon>
        <taxon>Hyaloscyphaceae</taxon>
        <taxon>Hyaloscypha</taxon>
        <taxon>Hyaloscypha bicolor</taxon>
    </lineage>
</organism>
<protein>
    <submittedName>
        <fullName evidence="2">SET domain-containing protein</fullName>
    </submittedName>
</protein>
<dbReference type="Gene3D" id="1.10.220.160">
    <property type="match status" value="1"/>
</dbReference>
<feature type="domain" description="SET" evidence="1">
    <location>
        <begin position="18"/>
        <end position="269"/>
    </location>
</feature>
<dbReference type="RefSeq" id="XP_024736345.1">
    <property type="nucleotide sequence ID" value="XM_024883173.1"/>
</dbReference>
<proteinExistence type="predicted"/>
<dbReference type="STRING" id="1095630.A0A2J6T8V5"/>
<dbReference type="InterPro" id="IPR050869">
    <property type="entry name" value="H3K4_H4K5_MeTrfase"/>
</dbReference>
<dbReference type="Proteomes" id="UP000235371">
    <property type="component" value="Unassembled WGS sequence"/>
</dbReference>
<dbReference type="Pfam" id="PF00856">
    <property type="entry name" value="SET"/>
    <property type="match status" value="1"/>
</dbReference>
<dbReference type="EMBL" id="KZ613816">
    <property type="protein sequence ID" value="PMD59441.1"/>
    <property type="molecule type" value="Genomic_DNA"/>
</dbReference>
<dbReference type="InParanoid" id="A0A2J6T8V5"/>